<accession>A0A835F2M0</accession>
<evidence type="ECO:0000313" key="2">
    <source>
        <dbReference type="Proteomes" id="UP000636709"/>
    </source>
</evidence>
<dbReference type="AlphaFoldDB" id="A0A835F2M0"/>
<gene>
    <name evidence="1" type="ORF">HU200_019867</name>
</gene>
<dbReference type="Gene3D" id="1.10.20.10">
    <property type="entry name" value="Histone, subunit A"/>
    <property type="match status" value="1"/>
</dbReference>
<dbReference type="EMBL" id="JACEFO010001651">
    <property type="protein sequence ID" value="KAF8726403.1"/>
    <property type="molecule type" value="Genomic_DNA"/>
</dbReference>
<dbReference type="GO" id="GO:0046982">
    <property type="term" value="F:protein heterodimerization activity"/>
    <property type="evidence" value="ECO:0007669"/>
    <property type="project" value="InterPro"/>
</dbReference>
<comment type="caution">
    <text evidence="1">The sequence shown here is derived from an EMBL/GenBank/DDBJ whole genome shotgun (WGS) entry which is preliminary data.</text>
</comment>
<evidence type="ECO:0008006" key="3">
    <source>
        <dbReference type="Google" id="ProtNLM"/>
    </source>
</evidence>
<dbReference type="Proteomes" id="UP000636709">
    <property type="component" value="Unassembled WGS sequence"/>
</dbReference>
<name>A0A835F2M0_9POAL</name>
<protein>
    <recommendedName>
        <fullName evidence="3">Histone H2A/H2B/H3 domain-containing protein</fullName>
    </recommendedName>
</protein>
<dbReference type="OrthoDB" id="636685at2759"/>
<keyword evidence="2" id="KW-1185">Reference proteome</keyword>
<proteinExistence type="predicted"/>
<sequence>MRFDTPSFLTKACEIFVQELSFRAWMCANSHQRKIILDSDIIEVVASMESYSFLNHALHTDRHKHHFDPLLMPAKKLHHKFKNKPSTSHLIPSSQHLKPQPIPEFGGYFPCVSISSPLPPTDGCHIPLTLPCLPAEEAYPLLPTTITHAPIVTSMGFIMNNSSSNIATLGVTTPLQLPTIADPNILNTCCIGTIASTSSYCVGYGNPSSASSQDGGAEIHYPHIPTSLQFPPASPVVNNSVSTSISIIELNHIQSEVAHIGNAVHLHSDANAAYAIDPEATINASDDQHQHGNLVAEVIPTINVSGDNKNINWDEVDMADDSLLINFWENVMMNEDPATSLATASTVDLVVFPHDMLKHKGFHHEVLDDIDSTAAHAI</sequence>
<reference evidence="1" key="1">
    <citation type="submission" date="2020-07" db="EMBL/GenBank/DDBJ databases">
        <title>Genome sequence and genetic diversity analysis of an under-domesticated orphan crop, white fonio (Digitaria exilis).</title>
        <authorList>
            <person name="Bennetzen J.L."/>
            <person name="Chen S."/>
            <person name="Ma X."/>
            <person name="Wang X."/>
            <person name="Yssel A.E.J."/>
            <person name="Chaluvadi S.R."/>
            <person name="Johnson M."/>
            <person name="Gangashetty P."/>
            <person name="Hamidou F."/>
            <person name="Sanogo M.D."/>
            <person name="Zwaenepoel A."/>
            <person name="Wallace J."/>
            <person name="Van De Peer Y."/>
            <person name="Van Deynze A."/>
        </authorList>
    </citation>
    <scope>NUCLEOTIDE SEQUENCE</scope>
    <source>
        <tissue evidence="1">Leaves</tissue>
    </source>
</reference>
<dbReference type="InterPro" id="IPR009072">
    <property type="entry name" value="Histone-fold"/>
</dbReference>
<organism evidence="1 2">
    <name type="scientific">Digitaria exilis</name>
    <dbReference type="NCBI Taxonomy" id="1010633"/>
    <lineage>
        <taxon>Eukaryota</taxon>
        <taxon>Viridiplantae</taxon>
        <taxon>Streptophyta</taxon>
        <taxon>Embryophyta</taxon>
        <taxon>Tracheophyta</taxon>
        <taxon>Spermatophyta</taxon>
        <taxon>Magnoliopsida</taxon>
        <taxon>Liliopsida</taxon>
        <taxon>Poales</taxon>
        <taxon>Poaceae</taxon>
        <taxon>PACMAD clade</taxon>
        <taxon>Panicoideae</taxon>
        <taxon>Panicodae</taxon>
        <taxon>Paniceae</taxon>
        <taxon>Anthephorinae</taxon>
        <taxon>Digitaria</taxon>
    </lineage>
</organism>
<evidence type="ECO:0000313" key="1">
    <source>
        <dbReference type="EMBL" id="KAF8726403.1"/>
    </source>
</evidence>
<dbReference type="SUPFAM" id="SSF47113">
    <property type="entry name" value="Histone-fold"/>
    <property type="match status" value="1"/>
</dbReference>